<evidence type="ECO:0000256" key="2">
    <source>
        <dbReference type="SAM" id="MobiDB-lite"/>
    </source>
</evidence>
<organism evidence="4">
    <name type="scientific">Pseudogymnoascus destructans</name>
    <dbReference type="NCBI Taxonomy" id="655981"/>
    <lineage>
        <taxon>Eukaryota</taxon>
        <taxon>Fungi</taxon>
        <taxon>Dikarya</taxon>
        <taxon>Ascomycota</taxon>
        <taxon>Pezizomycotina</taxon>
        <taxon>Leotiomycetes</taxon>
        <taxon>Thelebolales</taxon>
        <taxon>Thelebolaceae</taxon>
        <taxon>Pseudogymnoascus</taxon>
    </lineage>
</organism>
<dbReference type="GeneID" id="36291308"/>
<dbReference type="PROSITE" id="PS50013">
    <property type="entry name" value="CHROMO_2"/>
    <property type="match status" value="1"/>
</dbReference>
<dbReference type="AlphaFoldDB" id="A0A177A1J9"/>
<dbReference type="Proteomes" id="UP000077154">
    <property type="component" value="Unassembled WGS sequence"/>
</dbReference>
<dbReference type="EMBL" id="KV441409">
    <property type="protein sequence ID" value="OAF55460.1"/>
    <property type="molecule type" value="Genomic_DNA"/>
</dbReference>
<reference evidence="4" key="1">
    <citation type="submission" date="2016-03" db="EMBL/GenBank/DDBJ databases">
        <title>Updated assembly of Pseudogymnoascus destructans, the fungus causing white-nose syndrome of bats.</title>
        <authorList>
            <person name="Palmer J.M."/>
            <person name="Drees K.P."/>
            <person name="Foster J.T."/>
            <person name="Lindner D.L."/>
        </authorList>
    </citation>
    <scope>NUCLEOTIDE SEQUENCE [LARGE SCALE GENOMIC DNA]</scope>
    <source>
        <strain evidence="4">20631-21</strain>
    </source>
</reference>
<dbReference type="CDD" id="cd00024">
    <property type="entry name" value="CD_CSD"/>
    <property type="match status" value="1"/>
</dbReference>
<dbReference type="Gene3D" id="2.40.50.40">
    <property type="match status" value="1"/>
</dbReference>
<dbReference type="InterPro" id="IPR023780">
    <property type="entry name" value="Chromo_domain"/>
</dbReference>
<dbReference type="Pfam" id="PF00385">
    <property type="entry name" value="Chromo"/>
    <property type="match status" value="1"/>
</dbReference>
<feature type="domain" description="Chromo" evidence="3">
    <location>
        <begin position="163"/>
        <end position="200"/>
    </location>
</feature>
<protein>
    <recommendedName>
        <fullName evidence="3">Chromo domain-containing protein</fullName>
    </recommendedName>
</protein>
<comment type="subunit">
    <text evidence="1">Component of the NuA4 histone acetyltransferase complex.</text>
</comment>
<dbReference type="RefSeq" id="XP_024320760.1">
    <property type="nucleotide sequence ID" value="XM_024471821.1"/>
</dbReference>
<proteinExistence type="predicted"/>
<sequence length="244" mass="27847">MNSRVCTSHAKRSRPALQKQIKRPPLRERIANRPGMQSTYSEDDDGLLIQLKEKDKLSSDEIAKFFPGRTKVTLQVRYSTKLQNHSQMSKYKKGKGICSSGFLMDLLDPQLRDALPSTSSLAATADFTTGPHRDILSTRNKEHTTLQLHCGSQGVESDTDEICDVEALLAKLTVRNVVWYLVKWEGFGDDKNMWQEQDDISSDLVDNFEASYQGNFGVELLKKRELRGKIEYFVKWKGRPMKQT</sequence>
<evidence type="ECO:0000313" key="4">
    <source>
        <dbReference type="EMBL" id="OAF55460.1"/>
    </source>
</evidence>
<accession>A0A177A1J9</accession>
<dbReference type="InterPro" id="IPR016197">
    <property type="entry name" value="Chromo-like_dom_sf"/>
</dbReference>
<dbReference type="InterPro" id="IPR000953">
    <property type="entry name" value="Chromo/chromo_shadow_dom"/>
</dbReference>
<dbReference type="SUPFAM" id="SSF54160">
    <property type="entry name" value="Chromo domain-like"/>
    <property type="match status" value="1"/>
</dbReference>
<name>A0A177A1J9_9PEZI</name>
<dbReference type="OrthoDB" id="3438306at2759"/>
<feature type="compositionally biased region" description="Basic residues" evidence="2">
    <location>
        <begin position="9"/>
        <end position="22"/>
    </location>
</feature>
<evidence type="ECO:0000256" key="1">
    <source>
        <dbReference type="ARBA" id="ARBA00011353"/>
    </source>
</evidence>
<feature type="region of interest" description="Disordered" evidence="2">
    <location>
        <begin position="1"/>
        <end position="22"/>
    </location>
</feature>
<dbReference type="GO" id="GO:0006338">
    <property type="term" value="P:chromatin remodeling"/>
    <property type="evidence" value="ECO:0007669"/>
    <property type="project" value="UniProtKB-ARBA"/>
</dbReference>
<gene>
    <name evidence="4" type="ORF">VC83_08266</name>
</gene>
<evidence type="ECO:0000259" key="3">
    <source>
        <dbReference type="PROSITE" id="PS50013"/>
    </source>
</evidence>
<dbReference type="VEuPathDB" id="FungiDB:GMDG_07801"/>